<dbReference type="InterPro" id="IPR011009">
    <property type="entry name" value="Kinase-like_dom_sf"/>
</dbReference>
<dbReference type="Pfam" id="PF00069">
    <property type="entry name" value="Pkinase"/>
    <property type="match status" value="1"/>
</dbReference>
<evidence type="ECO:0000256" key="5">
    <source>
        <dbReference type="ARBA" id="ARBA00022840"/>
    </source>
</evidence>
<evidence type="ECO:0000256" key="2">
    <source>
        <dbReference type="ARBA" id="ARBA00022679"/>
    </source>
</evidence>
<accession>A0A6A5YD13</accession>
<dbReference type="EMBL" id="ML977403">
    <property type="protein sequence ID" value="KAF2105179.1"/>
    <property type="molecule type" value="Genomic_DNA"/>
</dbReference>
<feature type="domain" description="Protein kinase" evidence="6">
    <location>
        <begin position="38"/>
        <end position="409"/>
    </location>
</feature>
<evidence type="ECO:0000256" key="1">
    <source>
        <dbReference type="ARBA" id="ARBA00022527"/>
    </source>
</evidence>
<dbReference type="Proteomes" id="UP000799770">
    <property type="component" value="Unassembled WGS sequence"/>
</dbReference>
<dbReference type="GO" id="GO:0005524">
    <property type="term" value="F:ATP binding"/>
    <property type="evidence" value="ECO:0007669"/>
    <property type="project" value="UniProtKB-KW"/>
</dbReference>
<dbReference type="InterPro" id="IPR000719">
    <property type="entry name" value="Prot_kinase_dom"/>
</dbReference>
<dbReference type="Gene3D" id="1.10.510.10">
    <property type="entry name" value="Transferase(Phosphotransferase) domain 1"/>
    <property type="match status" value="1"/>
</dbReference>
<dbReference type="PANTHER" id="PTHR24058:SF130">
    <property type="entry name" value="SERINE_THREONINE PROTEIN KINASES-RELATED"/>
    <property type="match status" value="1"/>
</dbReference>
<dbReference type="InterPro" id="IPR050494">
    <property type="entry name" value="Ser_Thr_dual-spec_kinase"/>
</dbReference>
<evidence type="ECO:0000313" key="8">
    <source>
        <dbReference type="Proteomes" id="UP000799770"/>
    </source>
</evidence>
<evidence type="ECO:0000256" key="4">
    <source>
        <dbReference type="ARBA" id="ARBA00022777"/>
    </source>
</evidence>
<name>A0A6A5YD13_9PLEO</name>
<dbReference type="OrthoDB" id="5979581at2759"/>
<evidence type="ECO:0000256" key="3">
    <source>
        <dbReference type="ARBA" id="ARBA00022741"/>
    </source>
</evidence>
<dbReference type="PANTHER" id="PTHR24058">
    <property type="entry name" value="DUAL SPECIFICITY PROTEIN KINASE"/>
    <property type="match status" value="1"/>
</dbReference>
<keyword evidence="4 7" id="KW-0418">Kinase</keyword>
<keyword evidence="2" id="KW-0808">Transferase</keyword>
<dbReference type="GO" id="GO:0004674">
    <property type="term" value="F:protein serine/threonine kinase activity"/>
    <property type="evidence" value="ECO:0007669"/>
    <property type="project" value="UniProtKB-KW"/>
</dbReference>
<evidence type="ECO:0000259" key="6">
    <source>
        <dbReference type="PROSITE" id="PS50011"/>
    </source>
</evidence>
<keyword evidence="3" id="KW-0547">Nucleotide-binding</keyword>
<dbReference type="PROSITE" id="PS50011">
    <property type="entry name" value="PROTEIN_KINASE_DOM"/>
    <property type="match status" value="1"/>
</dbReference>
<dbReference type="SUPFAM" id="SSF56112">
    <property type="entry name" value="Protein kinase-like (PK-like)"/>
    <property type="match status" value="1"/>
</dbReference>
<sequence>MINIREYSVEAMAEYITGYGDDGWIPVYIADTFCNGRYEIINKLGFGSCATVWAARDHHDNVDVSIKVIKAAYSLDNRELRILQHIQQGADHPGRKYLPRLLNHFDVCLGGKKNLFIVLELLGPPLSLVHYRPCTYTPTFSRRISQQILLAVDCLHSYGIVHGGNIHEGNVLFRLVEGFQLPLQVVHQGRVYRKDGAPLEGGLPHQVVTPLWEGFWFDEDLFREVGHIQLIDFSSSFFDSETPTWIHTRGDRAPPELIFRKPLNKSVDVWSLACMVRDMDLTLGQESTTNAGSNQTFYVATGRNLFETRRGGRRLLIAIHTVVGESSAQWLLKALFEAIVSSTWKDLGTYPFDYVSETVCADVYLDLETELIEEIGNPDRALPQYIRQCLVVDPSKRATTSQLRDQEYVQ</sequence>
<proteinExistence type="predicted"/>
<keyword evidence="5" id="KW-0067">ATP-binding</keyword>
<dbReference type="SMART" id="SM00220">
    <property type="entry name" value="S_TKc"/>
    <property type="match status" value="1"/>
</dbReference>
<gene>
    <name evidence="7" type="ORF">BDV96DRAFT_608460</name>
</gene>
<protein>
    <submittedName>
        <fullName evidence="7">Kinase-like domain-containing protein</fullName>
    </submittedName>
</protein>
<organism evidence="7 8">
    <name type="scientific">Lophiotrema nucula</name>
    <dbReference type="NCBI Taxonomy" id="690887"/>
    <lineage>
        <taxon>Eukaryota</taxon>
        <taxon>Fungi</taxon>
        <taxon>Dikarya</taxon>
        <taxon>Ascomycota</taxon>
        <taxon>Pezizomycotina</taxon>
        <taxon>Dothideomycetes</taxon>
        <taxon>Pleosporomycetidae</taxon>
        <taxon>Pleosporales</taxon>
        <taxon>Lophiotremataceae</taxon>
        <taxon>Lophiotrema</taxon>
    </lineage>
</organism>
<dbReference type="AlphaFoldDB" id="A0A6A5YD13"/>
<keyword evidence="8" id="KW-1185">Reference proteome</keyword>
<keyword evidence="1" id="KW-0723">Serine/threonine-protein kinase</keyword>
<reference evidence="7" key="1">
    <citation type="journal article" date="2020" name="Stud. Mycol.">
        <title>101 Dothideomycetes genomes: a test case for predicting lifestyles and emergence of pathogens.</title>
        <authorList>
            <person name="Haridas S."/>
            <person name="Albert R."/>
            <person name="Binder M."/>
            <person name="Bloem J."/>
            <person name="Labutti K."/>
            <person name="Salamov A."/>
            <person name="Andreopoulos B."/>
            <person name="Baker S."/>
            <person name="Barry K."/>
            <person name="Bills G."/>
            <person name="Bluhm B."/>
            <person name="Cannon C."/>
            <person name="Castanera R."/>
            <person name="Culley D."/>
            <person name="Daum C."/>
            <person name="Ezra D."/>
            <person name="Gonzalez J."/>
            <person name="Henrissat B."/>
            <person name="Kuo A."/>
            <person name="Liang C."/>
            <person name="Lipzen A."/>
            <person name="Lutzoni F."/>
            <person name="Magnuson J."/>
            <person name="Mondo S."/>
            <person name="Nolan M."/>
            <person name="Ohm R."/>
            <person name="Pangilinan J."/>
            <person name="Park H.-J."/>
            <person name="Ramirez L."/>
            <person name="Alfaro M."/>
            <person name="Sun H."/>
            <person name="Tritt A."/>
            <person name="Yoshinaga Y."/>
            <person name="Zwiers L.-H."/>
            <person name="Turgeon B."/>
            <person name="Goodwin S."/>
            <person name="Spatafora J."/>
            <person name="Crous P."/>
            <person name="Grigoriev I."/>
        </authorList>
    </citation>
    <scope>NUCLEOTIDE SEQUENCE</scope>
    <source>
        <strain evidence="7">CBS 627.86</strain>
    </source>
</reference>
<dbReference type="Gene3D" id="3.30.200.20">
    <property type="entry name" value="Phosphorylase Kinase, domain 1"/>
    <property type="match status" value="1"/>
</dbReference>
<evidence type="ECO:0000313" key="7">
    <source>
        <dbReference type="EMBL" id="KAF2105179.1"/>
    </source>
</evidence>